<evidence type="ECO:0000313" key="11">
    <source>
        <dbReference type="Proteomes" id="UP000286031"/>
    </source>
</evidence>
<evidence type="ECO:0000256" key="5">
    <source>
        <dbReference type="PROSITE-ProRule" id="PRU00560"/>
    </source>
</evidence>
<evidence type="ECO:0000259" key="7">
    <source>
        <dbReference type="PROSITE" id="PS51194"/>
    </source>
</evidence>
<feature type="domain" description="UvrD-like helicase ATP-binding" evidence="8">
    <location>
        <begin position="1072"/>
        <end position="1579"/>
    </location>
</feature>
<dbReference type="CDD" id="cd17920">
    <property type="entry name" value="DEXHc_RecQ"/>
    <property type="match status" value="1"/>
</dbReference>
<feature type="domain" description="Helicase ATP-binding" evidence="6">
    <location>
        <begin position="297"/>
        <end position="477"/>
    </location>
</feature>
<dbReference type="NCBIfam" id="TIGR00614">
    <property type="entry name" value="recQ_fam"/>
    <property type="match status" value="1"/>
</dbReference>
<dbReference type="InterPro" id="IPR027417">
    <property type="entry name" value="P-loop_NTPase"/>
</dbReference>
<dbReference type="Pfam" id="PF13361">
    <property type="entry name" value="UvrD_C"/>
    <property type="match status" value="2"/>
</dbReference>
<dbReference type="SUPFAM" id="SSF52540">
    <property type="entry name" value="P-loop containing nucleoside triphosphate hydrolases"/>
    <property type="match status" value="2"/>
</dbReference>
<dbReference type="GO" id="GO:0005737">
    <property type="term" value="C:cytoplasm"/>
    <property type="evidence" value="ECO:0007669"/>
    <property type="project" value="TreeGrafter"/>
</dbReference>
<dbReference type="InterPro" id="IPR001650">
    <property type="entry name" value="Helicase_C-like"/>
</dbReference>
<dbReference type="PROSITE" id="PS51194">
    <property type="entry name" value="HELICASE_CTER"/>
    <property type="match status" value="1"/>
</dbReference>
<dbReference type="SMART" id="SM00487">
    <property type="entry name" value="DEXDc"/>
    <property type="match status" value="1"/>
</dbReference>
<name>A0A413EM74_BACOV</name>
<dbReference type="PROSITE" id="PS51198">
    <property type="entry name" value="UVRD_HELICASE_ATP_BIND"/>
    <property type="match status" value="1"/>
</dbReference>
<dbReference type="InterPro" id="IPR011545">
    <property type="entry name" value="DEAD/DEAH_box_helicase_dom"/>
</dbReference>
<evidence type="ECO:0000313" key="9">
    <source>
        <dbReference type="EMBL" id="KAA4095263.1"/>
    </source>
</evidence>
<reference evidence="9 12" key="2">
    <citation type="journal article" date="2019" name="Nat. Med.">
        <title>A library of human gut bacterial isolates paired with longitudinal multiomics data enables mechanistic microbiome research.</title>
        <authorList>
            <person name="Poyet M."/>
            <person name="Groussin M."/>
            <person name="Gibbons S.M."/>
            <person name="Avila-Pacheco J."/>
            <person name="Jiang X."/>
            <person name="Kearney S.M."/>
            <person name="Perrotta A.R."/>
            <person name="Berdy B."/>
            <person name="Zhao S."/>
            <person name="Lieberman T.D."/>
            <person name="Swanson P.K."/>
            <person name="Smith M."/>
            <person name="Roesemann S."/>
            <person name="Alexander J.E."/>
            <person name="Rich S.A."/>
            <person name="Livny J."/>
            <person name="Vlamakis H."/>
            <person name="Clish C."/>
            <person name="Bullock K."/>
            <person name="Deik A."/>
            <person name="Scott J."/>
            <person name="Pierce K.A."/>
            <person name="Xavier R.J."/>
            <person name="Alm E.J."/>
        </authorList>
    </citation>
    <scope>NUCLEOTIDE SEQUENCE [LARGE SCALE GENOMIC DNA]</scope>
    <source>
        <strain evidence="9 12">BIOML-A134</strain>
    </source>
</reference>
<dbReference type="EC" id="3.6.4.12" evidence="10"/>
<dbReference type="GO" id="GO:0003676">
    <property type="term" value="F:nucleic acid binding"/>
    <property type="evidence" value="ECO:0007669"/>
    <property type="project" value="InterPro"/>
</dbReference>
<dbReference type="SMART" id="SM00490">
    <property type="entry name" value="HELICc"/>
    <property type="match status" value="1"/>
</dbReference>
<dbReference type="Pfam" id="PF00271">
    <property type="entry name" value="Helicase_C"/>
    <property type="match status" value="1"/>
</dbReference>
<feature type="binding site" evidence="5">
    <location>
        <begin position="1093"/>
        <end position="1100"/>
    </location>
    <ligand>
        <name>ATP</name>
        <dbReference type="ChEBI" id="CHEBI:30616"/>
    </ligand>
</feature>
<organism evidence="10 11">
    <name type="scientific">Bacteroides ovatus</name>
    <dbReference type="NCBI Taxonomy" id="28116"/>
    <lineage>
        <taxon>Bacteria</taxon>
        <taxon>Pseudomonadati</taxon>
        <taxon>Bacteroidota</taxon>
        <taxon>Bacteroidia</taxon>
        <taxon>Bacteroidales</taxon>
        <taxon>Bacteroidaceae</taxon>
        <taxon>Bacteroides</taxon>
    </lineage>
</organism>
<dbReference type="PROSITE" id="PS51192">
    <property type="entry name" value="HELICASE_ATP_BIND_1"/>
    <property type="match status" value="1"/>
</dbReference>
<evidence type="ECO:0000313" key="12">
    <source>
        <dbReference type="Proteomes" id="UP000473905"/>
    </source>
</evidence>
<feature type="domain" description="Helicase C-terminal" evidence="7">
    <location>
        <begin position="507"/>
        <end position="654"/>
    </location>
</feature>
<dbReference type="GO" id="GO:0016787">
    <property type="term" value="F:hydrolase activity"/>
    <property type="evidence" value="ECO:0007669"/>
    <property type="project" value="UniProtKB-UniRule"/>
</dbReference>
<protein>
    <submittedName>
        <fullName evidence="10">RecQ family ATP-dependent DNA helicase</fullName>
        <ecNumber evidence="10">3.6.4.12</ecNumber>
    </submittedName>
</protein>
<evidence type="ECO:0000259" key="6">
    <source>
        <dbReference type="PROSITE" id="PS51192"/>
    </source>
</evidence>
<dbReference type="PANTHER" id="PTHR13710">
    <property type="entry name" value="DNA HELICASE RECQ FAMILY MEMBER"/>
    <property type="match status" value="1"/>
</dbReference>
<sequence>MSIWSKLIGIKKTEDRNNAIGNKITSVPFSAPNYAIVDVEVGLKDHKIHDIGALLHDGTTFHKTSKDELFSFLCDIDYICGHNIIHHDAKYLFTDKTCRWILVDTLYVSPLLFPERPYHRLVKDDKLISEQMNNPVNDCKKANDLLLDEIACWNSLPKEKRILFASLLKGKKEFEGFLRIMNAEYINEGIPELIKKLYAGKICQHADLDMLIEQYPCGLAYALALIDTTDYRSITPGWVLYNYPEVEFIVKLLRHTSCREGCDYCNTQLDVLHNLKVFFGYERFRTYEGEPLQEQAAQAAVKGKSLLAIFPTGGGKSLTFQLPALMAGRSVHGLTVVISPLQSLMKDQVDNLADRGITDAVTINGMLDPITRALSIQRVQDGEASLLYISPEMLRSKTIEKILIARHVVRFVIDEAHCFSSWGQDFRVDYLYIGKFIREYQQKKKCKNPIPVSCFTATAKQKVVQDICDYFKQTLNLDLELFASTASRTNLRYSVIHADSDNDKYLKLRELVAESNCPTIIYVSRTKRTEELATKLTRDGYKALPFNGKMESDEKIANQDAFMNDQVHIIVATSAFGMGVDKKDVGLVVHYDISDSLENYVQEAGRAGRDPSLSARCYVLYSDNDLDKHFILLNQTKLSISEIQQVWKAIKDLTRQRMKVSCSALEIARQAGWDDSVSDIETRVRTALAALEQSGYLIRGNNVPHVYATGITVKNMDEARKRISMSLLFDRDEIEKAVRIIKSLISQKHIAKAQDSEAESRIDYLADILGISKREVISVVERMRQEGILADSKDISAYLLDAGDSERKSQTLLERFAKLEQYILNHIPDESLRISCKQLNDNAVNNGINTSKEKDIRTLLYFLTVKGYTRKKEDAVRNIEISRQADLESTIKRFEKRLEISRFAIEWLYRIASDTETGNSPNKAIQFSVVELLNQIKSSPQSLFGGLDDIQLEDVEEALLYLSKIGALKLEGGFLVLYNAMNIQRIKDNKSRYKQDDYRMLNEFYKQKIQQVHIVGEYANLMVRDYNTALRYVQDYFQMDYRKFVTKYFKGDRVSEIQRNLTPQKYKQLFGQLSKRQMEIISDKDSRCIVVAAGPGSGKTRVLVHKLASLLLLEDVKHEQLLMLTFSRAAATEFKQRLMELIGNAAHFIEIKTFHSYCFDLLGRIGNLEDAKSVVAKAAEMICQGEVEPNKIGKTVLVIDEAQDMGVEEYALLRALMANNEEMRVIAVGDDDQNIYEFRGSDSDYMYRLTQENGSKFVEMTENYRSAHHPVNFANGFLRTIDKRIKSTPIISMRKEEGWVEVTRHQSKYMYQPLVEKLLQHKDKGTSCVLTQTNEEAVILMALLRKHGINSKLIQSMDGLRFWNMAEIRYLLRYIDKRAKTPLIPEELWEEAKHATFSAYDGSLSLTYVKRCVEQFEQTNKAKYLCDFKEFVFESSVEDFCDVSGAEVVVSTIHKAKGREFDDVYILVSDNYSKDAYLMRKYYVGITRAKNRLFIHTNGDCFNRLSTDRYFVDQRQYDMPEEIVLQLSHKDVYLGFFKERKQEVLALRGGDSLNYNDFFLYSSSTNKPVARLSLKMQDTLSEWEERGYKVKSASVRFVVAWKPKDAQKNESETAVLLADLVLCKITTMNPPNTKVQKRAAY</sequence>
<dbReference type="Pfam" id="PF00270">
    <property type="entry name" value="DEAD"/>
    <property type="match status" value="1"/>
</dbReference>
<dbReference type="InterPro" id="IPR014016">
    <property type="entry name" value="UvrD-like_ATP-bd"/>
</dbReference>
<evidence type="ECO:0000256" key="4">
    <source>
        <dbReference type="ARBA" id="ARBA00022840"/>
    </source>
</evidence>
<dbReference type="GO" id="GO:0009378">
    <property type="term" value="F:four-way junction helicase activity"/>
    <property type="evidence" value="ECO:0007669"/>
    <property type="project" value="TreeGrafter"/>
</dbReference>
<dbReference type="Gene3D" id="3.40.50.300">
    <property type="entry name" value="P-loop containing nucleotide triphosphate hydrolases"/>
    <property type="match status" value="6"/>
</dbReference>
<keyword evidence="4 5" id="KW-0067">ATP-binding</keyword>
<dbReference type="Gene3D" id="1.10.486.10">
    <property type="entry name" value="PCRA, domain 4"/>
    <property type="match status" value="1"/>
</dbReference>
<dbReference type="InterPro" id="IPR004589">
    <property type="entry name" value="DNA_helicase_ATP-dep_RecQ"/>
</dbReference>
<keyword evidence="2 5" id="KW-0378">Hydrolase</keyword>
<dbReference type="CDD" id="cd17932">
    <property type="entry name" value="DEXQc_UvrD"/>
    <property type="match status" value="1"/>
</dbReference>
<dbReference type="Proteomes" id="UP000286031">
    <property type="component" value="Unassembled WGS sequence"/>
</dbReference>
<keyword evidence="12" id="KW-1185">Reference proteome</keyword>
<dbReference type="GO" id="GO:0043138">
    <property type="term" value="F:3'-5' DNA helicase activity"/>
    <property type="evidence" value="ECO:0007669"/>
    <property type="project" value="TreeGrafter"/>
</dbReference>
<proteinExistence type="predicted"/>
<keyword evidence="3 5" id="KW-0347">Helicase</keyword>
<dbReference type="GO" id="GO:0000724">
    <property type="term" value="P:double-strand break repair via homologous recombination"/>
    <property type="evidence" value="ECO:0007669"/>
    <property type="project" value="TreeGrafter"/>
</dbReference>
<dbReference type="RefSeq" id="WP_004325329.1">
    <property type="nucleotide sequence ID" value="NZ_CACRTD010000036.1"/>
</dbReference>
<evidence type="ECO:0000256" key="3">
    <source>
        <dbReference type="ARBA" id="ARBA00022806"/>
    </source>
</evidence>
<dbReference type="GO" id="GO:0005694">
    <property type="term" value="C:chromosome"/>
    <property type="evidence" value="ECO:0007669"/>
    <property type="project" value="TreeGrafter"/>
</dbReference>
<comment type="caution">
    <text evidence="10">The sequence shown here is derived from an EMBL/GenBank/DDBJ whole genome shotgun (WGS) entry which is preliminary data.</text>
</comment>
<dbReference type="Pfam" id="PF13245">
    <property type="entry name" value="AAA_19"/>
    <property type="match status" value="1"/>
</dbReference>
<dbReference type="EMBL" id="QSBI01000022">
    <property type="protein sequence ID" value="RGX08242.1"/>
    <property type="molecule type" value="Genomic_DNA"/>
</dbReference>
<dbReference type="EMBL" id="VWKB01000023">
    <property type="protein sequence ID" value="KAA4095263.1"/>
    <property type="molecule type" value="Genomic_DNA"/>
</dbReference>
<dbReference type="GO" id="GO:0005524">
    <property type="term" value="F:ATP binding"/>
    <property type="evidence" value="ECO:0007669"/>
    <property type="project" value="UniProtKB-UniRule"/>
</dbReference>
<dbReference type="Proteomes" id="UP000473905">
    <property type="component" value="Unassembled WGS sequence"/>
</dbReference>
<evidence type="ECO:0000259" key="8">
    <source>
        <dbReference type="PROSITE" id="PS51198"/>
    </source>
</evidence>
<gene>
    <name evidence="10" type="ORF">DWV35_16395</name>
    <name evidence="9" type="ORF">F3D66_16750</name>
</gene>
<dbReference type="InterPro" id="IPR014017">
    <property type="entry name" value="DNA_helicase_UvrD-like_C"/>
</dbReference>
<reference evidence="10 11" key="1">
    <citation type="submission" date="2018-08" db="EMBL/GenBank/DDBJ databases">
        <title>A genome reference for cultivated species of the human gut microbiota.</title>
        <authorList>
            <person name="Zou Y."/>
            <person name="Xue W."/>
            <person name="Luo G."/>
        </authorList>
    </citation>
    <scope>NUCLEOTIDE SEQUENCE [LARGE SCALE GENOMIC DNA]</scope>
    <source>
        <strain evidence="10 11">AF04-46</strain>
    </source>
</reference>
<evidence type="ECO:0000256" key="1">
    <source>
        <dbReference type="ARBA" id="ARBA00022741"/>
    </source>
</evidence>
<evidence type="ECO:0000256" key="2">
    <source>
        <dbReference type="ARBA" id="ARBA00022801"/>
    </source>
</evidence>
<dbReference type="InterPro" id="IPR014001">
    <property type="entry name" value="Helicase_ATP-bd"/>
</dbReference>
<dbReference type="PANTHER" id="PTHR13710:SF120">
    <property type="entry name" value="BIFUNCTIONAL 3'-5' EXONUCLEASE_ATP-DEPENDENT HELICASE WRN"/>
    <property type="match status" value="1"/>
</dbReference>
<evidence type="ECO:0000313" key="10">
    <source>
        <dbReference type="EMBL" id="RGX08242.1"/>
    </source>
</evidence>
<accession>A0A413EM74</accession>
<keyword evidence="1 5" id="KW-0547">Nucleotide-binding</keyword>